<evidence type="ECO:0000256" key="1">
    <source>
        <dbReference type="ARBA" id="ARBA00004613"/>
    </source>
</evidence>
<evidence type="ECO:0000256" key="2">
    <source>
        <dbReference type="ARBA" id="ARBA00009564"/>
    </source>
</evidence>
<dbReference type="PROSITE" id="PS50835">
    <property type="entry name" value="IG_LIKE"/>
    <property type="match status" value="1"/>
</dbReference>
<dbReference type="Gene3D" id="2.60.40.10">
    <property type="entry name" value="Immunoglobulins"/>
    <property type="match status" value="1"/>
</dbReference>
<dbReference type="InterPro" id="IPR036179">
    <property type="entry name" value="Ig-like_dom_sf"/>
</dbReference>
<comment type="subcellular location">
    <subcellularLocation>
        <location evidence="1">Secreted</location>
    </subcellularLocation>
</comment>
<dbReference type="InterPro" id="IPR003597">
    <property type="entry name" value="Ig_C1-set"/>
</dbReference>
<sequence>EAPKVEVYSRKHAANGEENVLNCFASGFYPPQISITLLKNGQPMSDVKHADMSFNDKWHFQQLVYAPFRPQRGDTYSCRVAHSALPEPQTYRW</sequence>
<dbReference type="SMART" id="SM00407">
    <property type="entry name" value="IGc1"/>
    <property type="match status" value="1"/>
</dbReference>
<dbReference type="InterPro" id="IPR007110">
    <property type="entry name" value="Ig-like_dom"/>
</dbReference>
<accession>A0A093G6A8</accession>
<dbReference type="InterPro" id="IPR003006">
    <property type="entry name" value="Ig/MHC_CS"/>
</dbReference>
<keyword evidence="4" id="KW-0490">MHC I</keyword>
<evidence type="ECO:0000259" key="8">
    <source>
        <dbReference type="PROSITE" id="PS50835"/>
    </source>
</evidence>
<dbReference type="PANTHER" id="PTHR19944:SF62">
    <property type="entry name" value="BETA-2-MICROGLOBULIN"/>
    <property type="match status" value="1"/>
</dbReference>
<evidence type="ECO:0000256" key="5">
    <source>
        <dbReference type="ARBA" id="ARBA00022525"/>
    </source>
</evidence>
<feature type="non-terminal residue" evidence="9">
    <location>
        <position position="1"/>
    </location>
</feature>
<dbReference type="InterPro" id="IPR013783">
    <property type="entry name" value="Ig-like_fold"/>
</dbReference>
<dbReference type="FunFam" id="2.60.40.10:FF:001005">
    <property type="entry name" value="Beta-2-microglobulin"/>
    <property type="match status" value="1"/>
</dbReference>
<name>A0A093G6A8_DRYPU</name>
<evidence type="ECO:0000256" key="7">
    <source>
        <dbReference type="ARBA" id="ARBA00023319"/>
    </source>
</evidence>
<dbReference type="GO" id="GO:0002474">
    <property type="term" value="P:antigen processing and presentation of peptide antigen via MHC class I"/>
    <property type="evidence" value="ECO:0007669"/>
    <property type="project" value="UniProtKB-KW"/>
</dbReference>
<dbReference type="SUPFAM" id="SSF48726">
    <property type="entry name" value="Immunoglobulin"/>
    <property type="match status" value="1"/>
</dbReference>
<evidence type="ECO:0000256" key="3">
    <source>
        <dbReference type="ARBA" id="ARBA00018767"/>
    </source>
</evidence>
<dbReference type="InterPro" id="IPR050160">
    <property type="entry name" value="MHC/Immunoglobulin"/>
</dbReference>
<dbReference type="GO" id="GO:0042612">
    <property type="term" value="C:MHC class I protein complex"/>
    <property type="evidence" value="ECO:0007669"/>
    <property type="project" value="UniProtKB-KW"/>
</dbReference>
<evidence type="ECO:0000313" key="9">
    <source>
        <dbReference type="EMBL" id="KFV65745.1"/>
    </source>
</evidence>
<protein>
    <recommendedName>
        <fullName evidence="3">Beta-2-microglobulin</fullName>
    </recommendedName>
</protein>
<evidence type="ECO:0000313" key="10">
    <source>
        <dbReference type="Proteomes" id="UP000053875"/>
    </source>
</evidence>
<dbReference type="EMBL" id="KL215635">
    <property type="protein sequence ID" value="KFV65745.1"/>
    <property type="molecule type" value="Genomic_DNA"/>
</dbReference>
<reference evidence="9 10" key="1">
    <citation type="submission" date="2014-04" db="EMBL/GenBank/DDBJ databases">
        <title>Genome evolution of avian class.</title>
        <authorList>
            <person name="Zhang G."/>
            <person name="Li C."/>
        </authorList>
    </citation>
    <scope>NUCLEOTIDE SEQUENCE [LARGE SCALE GENOMIC DNA]</scope>
    <source>
        <strain evidence="9">BGI_N307</strain>
    </source>
</reference>
<dbReference type="GO" id="GO:0005576">
    <property type="term" value="C:extracellular region"/>
    <property type="evidence" value="ECO:0007669"/>
    <property type="project" value="UniProtKB-SubCell"/>
</dbReference>
<dbReference type="AlphaFoldDB" id="A0A093G6A8"/>
<keyword evidence="5" id="KW-0964">Secreted</keyword>
<keyword evidence="10" id="KW-1185">Reference proteome</keyword>
<comment type="similarity">
    <text evidence="2">Belongs to the beta-2-microglobulin family.</text>
</comment>
<dbReference type="Proteomes" id="UP000053875">
    <property type="component" value="Unassembled WGS sequence"/>
</dbReference>
<dbReference type="PANTHER" id="PTHR19944">
    <property type="entry name" value="MHC CLASS II-RELATED"/>
    <property type="match status" value="1"/>
</dbReference>
<gene>
    <name evidence="9" type="ORF">N307_00257</name>
</gene>
<evidence type="ECO:0000256" key="6">
    <source>
        <dbReference type="ARBA" id="ARBA00022859"/>
    </source>
</evidence>
<feature type="domain" description="Ig-like" evidence="8">
    <location>
        <begin position="3"/>
        <end position="92"/>
    </location>
</feature>
<keyword evidence="6" id="KW-0391">Immunity</keyword>
<dbReference type="GO" id="GO:0010038">
    <property type="term" value="P:response to metal ion"/>
    <property type="evidence" value="ECO:0007669"/>
    <property type="project" value="UniProtKB-ARBA"/>
</dbReference>
<proteinExistence type="inferred from homology"/>
<feature type="non-terminal residue" evidence="9">
    <location>
        <position position="93"/>
    </location>
</feature>
<evidence type="ECO:0000256" key="4">
    <source>
        <dbReference type="ARBA" id="ARBA00022451"/>
    </source>
</evidence>
<dbReference type="PROSITE" id="PS00290">
    <property type="entry name" value="IG_MHC"/>
    <property type="match status" value="1"/>
</dbReference>
<organism evidence="9 10">
    <name type="scientific">Dryobates pubescens</name>
    <name type="common">Downy woodpecker</name>
    <name type="synonym">Picoides pubescens</name>
    <dbReference type="NCBI Taxonomy" id="118200"/>
    <lineage>
        <taxon>Eukaryota</taxon>
        <taxon>Metazoa</taxon>
        <taxon>Chordata</taxon>
        <taxon>Craniata</taxon>
        <taxon>Vertebrata</taxon>
        <taxon>Euteleostomi</taxon>
        <taxon>Archelosauria</taxon>
        <taxon>Archosauria</taxon>
        <taxon>Dinosauria</taxon>
        <taxon>Saurischia</taxon>
        <taxon>Theropoda</taxon>
        <taxon>Coelurosauria</taxon>
        <taxon>Aves</taxon>
        <taxon>Neognathae</taxon>
        <taxon>Neoaves</taxon>
        <taxon>Telluraves</taxon>
        <taxon>Coraciimorphae</taxon>
        <taxon>Piciformes</taxon>
        <taxon>Picidae</taxon>
        <taxon>Dryobates</taxon>
    </lineage>
</organism>
<keyword evidence="7" id="KW-0393">Immunoglobulin domain</keyword>
<dbReference type="Pfam" id="PF07654">
    <property type="entry name" value="C1-set"/>
    <property type="match status" value="1"/>
</dbReference>
<dbReference type="STRING" id="118200.A0A093G6A8"/>